<evidence type="ECO:0000256" key="7">
    <source>
        <dbReference type="SAM" id="Phobius"/>
    </source>
</evidence>
<feature type="transmembrane region" description="Helical" evidence="7">
    <location>
        <begin position="47"/>
        <end position="66"/>
    </location>
</feature>
<feature type="transmembrane region" description="Helical" evidence="7">
    <location>
        <begin position="6"/>
        <end position="26"/>
    </location>
</feature>
<dbReference type="RefSeq" id="WP_218845166.1">
    <property type="nucleotide sequence ID" value="NZ_BMGF01000002.1"/>
</dbReference>
<keyword evidence="2" id="KW-1003">Cell membrane</keyword>
<dbReference type="PANTHER" id="PTHR30589:SF0">
    <property type="entry name" value="PHOSPHATIDYLGLYCEROL--PROLIPOPROTEIN DIACYLGLYCERYL TRANSFERASE"/>
    <property type="match status" value="1"/>
</dbReference>
<dbReference type="EMBL" id="JACBZF010000002">
    <property type="protein sequence ID" value="NYH95475.1"/>
    <property type="molecule type" value="Genomic_DNA"/>
</dbReference>
<dbReference type="GO" id="GO:0008961">
    <property type="term" value="F:phosphatidylglycerol-prolipoprotein diacylglyceryl transferase activity"/>
    <property type="evidence" value="ECO:0007669"/>
    <property type="project" value="InterPro"/>
</dbReference>
<accession>A0A7Y9XY30</accession>
<feature type="transmembrane region" description="Helical" evidence="7">
    <location>
        <begin position="106"/>
        <end position="128"/>
    </location>
</feature>
<name>A0A7Y9XY30_9SPHN</name>
<keyword evidence="9" id="KW-1185">Reference proteome</keyword>
<evidence type="ECO:0000256" key="2">
    <source>
        <dbReference type="ARBA" id="ARBA00022475"/>
    </source>
</evidence>
<evidence type="ECO:0000313" key="8">
    <source>
        <dbReference type="EMBL" id="NYH95475.1"/>
    </source>
</evidence>
<evidence type="ECO:0000256" key="4">
    <source>
        <dbReference type="ARBA" id="ARBA00022692"/>
    </source>
</evidence>
<evidence type="ECO:0000256" key="1">
    <source>
        <dbReference type="ARBA" id="ARBA00007150"/>
    </source>
</evidence>
<organism evidence="8 9">
    <name type="scientific">Novosphingobium marinum</name>
    <dbReference type="NCBI Taxonomy" id="1514948"/>
    <lineage>
        <taxon>Bacteria</taxon>
        <taxon>Pseudomonadati</taxon>
        <taxon>Pseudomonadota</taxon>
        <taxon>Alphaproteobacteria</taxon>
        <taxon>Sphingomonadales</taxon>
        <taxon>Sphingomonadaceae</taxon>
        <taxon>Novosphingobium</taxon>
    </lineage>
</organism>
<dbReference type="GO" id="GO:0005886">
    <property type="term" value="C:plasma membrane"/>
    <property type="evidence" value="ECO:0007669"/>
    <property type="project" value="InterPro"/>
</dbReference>
<comment type="similarity">
    <text evidence="1">Belongs to the Lgt family.</text>
</comment>
<dbReference type="AlphaFoldDB" id="A0A7Y9XY30"/>
<dbReference type="GO" id="GO:0042158">
    <property type="term" value="P:lipoprotein biosynthetic process"/>
    <property type="evidence" value="ECO:0007669"/>
    <property type="project" value="InterPro"/>
</dbReference>
<dbReference type="Proteomes" id="UP000522081">
    <property type="component" value="Unassembled WGS sequence"/>
</dbReference>
<feature type="transmembrane region" description="Helical" evidence="7">
    <location>
        <begin position="208"/>
        <end position="230"/>
    </location>
</feature>
<evidence type="ECO:0000256" key="5">
    <source>
        <dbReference type="ARBA" id="ARBA00022989"/>
    </source>
</evidence>
<keyword evidence="5 7" id="KW-1133">Transmembrane helix</keyword>
<comment type="caution">
    <text evidence="8">The sequence shown here is derived from an EMBL/GenBank/DDBJ whole genome shotgun (WGS) entry which is preliminary data.</text>
</comment>
<reference evidence="8 9" key="1">
    <citation type="submission" date="2020-07" db="EMBL/GenBank/DDBJ databases">
        <title>Genomic Encyclopedia of Type Strains, Phase IV (KMG-IV): sequencing the most valuable type-strain genomes for metagenomic binning, comparative biology and taxonomic classification.</title>
        <authorList>
            <person name="Goeker M."/>
        </authorList>
    </citation>
    <scope>NUCLEOTIDE SEQUENCE [LARGE SCALE GENOMIC DNA]</scope>
    <source>
        <strain evidence="8 9">DSM 29043</strain>
    </source>
</reference>
<evidence type="ECO:0008006" key="10">
    <source>
        <dbReference type="Google" id="ProtNLM"/>
    </source>
</evidence>
<proteinExistence type="inferred from homology"/>
<keyword evidence="6 7" id="KW-0472">Membrane</keyword>
<evidence type="ECO:0000256" key="3">
    <source>
        <dbReference type="ARBA" id="ARBA00022679"/>
    </source>
</evidence>
<gene>
    <name evidence="8" type="ORF">FHS75_001794</name>
</gene>
<keyword evidence="4 7" id="KW-0812">Transmembrane</keyword>
<evidence type="ECO:0000313" key="9">
    <source>
        <dbReference type="Proteomes" id="UP000522081"/>
    </source>
</evidence>
<protein>
    <recommendedName>
        <fullName evidence="10">Diacylglyceryl transferase</fullName>
    </recommendedName>
</protein>
<sequence>MIDIPTAWWAHYAGDAVAWAGAALAARWQHRRWPAQAHGLSKVTSPSYFVALALGAVAGAWIFGSANSLRSLAAAPSHSIAGALVGGIAAVEAWKWRHGIRHSTGGAFALPIAVGIAIGRLGCFFSGIDDYTHGTARTLPWAVDLGDGIGRHPVQLYESAAMAGFAAACARARIAGRAWACEHAFHALVIFYAAQRFAWEFLKPYPPVFGPFNSFHLLMVGLAAYGIAWWKRGNGAGARY</sequence>
<feature type="transmembrane region" description="Helical" evidence="7">
    <location>
        <begin position="72"/>
        <end position="94"/>
    </location>
</feature>
<dbReference type="InterPro" id="IPR001640">
    <property type="entry name" value="Lgt"/>
</dbReference>
<dbReference type="Pfam" id="PF01790">
    <property type="entry name" value="LGT"/>
    <property type="match status" value="1"/>
</dbReference>
<evidence type="ECO:0000256" key="6">
    <source>
        <dbReference type="ARBA" id="ARBA00023136"/>
    </source>
</evidence>
<keyword evidence="3" id="KW-0808">Transferase</keyword>
<dbReference type="PANTHER" id="PTHR30589">
    <property type="entry name" value="PROLIPOPROTEIN DIACYLGLYCERYL TRANSFERASE"/>
    <property type="match status" value="1"/>
</dbReference>